<dbReference type="AlphaFoldDB" id="A0A5C4MEC2"/>
<evidence type="ECO:0000256" key="4">
    <source>
        <dbReference type="SAM" id="SignalP"/>
    </source>
</evidence>
<name>A0A5C4MEC2_9ACTN</name>
<feature type="signal peptide" evidence="4">
    <location>
        <begin position="1"/>
        <end position="28"/>
    </location>
</feature>
<dbReference type="CDD" id="cd06343">
    <property type="entry name" value="PBP1_ABC_ligand_binding-like"/>
    <property type="match status" value="1"/>
</dbReference>
<evidence type="ECO:0000313" key="8">
    <source>
        <dbReference type="Proteomes" id="UP000306740"/>
    </source>
</evidence>
<feature type="chain" id="PRO_5038307855" evidence="4">
    <location>
        <begin position="29"/>
        <end position="441"/>
    </location>
</feature>
<dbReference type="Gene3D" id="3.40.50.2300">
    <property type="match status" value="2"/>
</dbReference>
<dbReference type="EMBL" id="VDFR01000124">
    <property type="protein sequence ID" value="TNC37966.1"/>
    <property type="molecule type" value="Genomic_DNA"/>
</dbReference>
<dbReference type="SUPFAM" id="SSF53822">
    <property type="entry name" value="Periplasmic binding protein-like I"/>
    <property type="match status" value="1"/>
</dbReference>
<comment type="caution">
    <text evidence="6">The sequence shown here is derived from an EMBL/GenBank/DDBJ whole genome shotgun (WGS) entry which is preliminary data.</text>
</comment>
<evidence type="ECO:0000313" key="6">
    <source>
        <dbReference type="EMBL" id="TNC33308.1"/>
    </source>
</evidence>
<evidence type="ECO:0000259" key="5">
    <source>
        <dbReference type="Pfam" id="PF13458"/>
    </source>
</evidence>
<evidence type="ECO:0000256" key="2">
    <source>
        <dbReference type="ARBA" id="ARBA00022729"/>
    </source>
</evidence>
<feature type="region of interest" description="Disordered" evidence="3">
    <location>
        <begin position="418"/>
        <end position="441"/>
    </location>
</feature>
<dbReference type="PANTHER" id="PTHR47235">
    <property type="entry name" value="BLR6548 PROTEIN"/>
    <property type="match status" value="1"/>
</dbReference>
<dbReference type="RefSeq" id="WP_139106764.1">
    <property type="nucleotide sequence ID" value="NZ_VDFR01000124.1"/>
</dbReference>
<dbReference type="PROSITE" id="PS51257">
    <property type="entry name" value="PROKAR_LIPOPROTEIN"/>
    <property type="match status" value="1"/>
</dbReference>
<evidence type="ECO:0000313" key="7">
    <source>
        <dbReference type="EMBL" id="TNC37966.1"/>
    </source>
</evidence>
<keyword evidence="2 4" id="KW-0732">Signal</keyword>
<dbReference type="EMBL" id="VDFR01000173">
    <property type="protein sequence ID" value="TNC33308.1"/>
    <property type="molecule type" value="Genomic_DNA"/>
</dbReference>
<protein>
    <submittedName>
        <fullName evidence="6">Amino acid-binding protein</fullName>
    </submittedName>
</protein>
<dbReference type="PANTHER" id="PTHR47235:SF1">
    <property type="entry name" value="BLR6548 PROTEIN"/>
    <property type="match status" value="1"/>
</dbReference>
<dbReference type="Proteomes" id="UP000306740">
    <property type="component" value="Unassembled WGS sequence"/>
</dbReference>
<sequence>MAHQTRPTRRSRRLVLGAALAASALVVAACGGGGDDGDSNDPGLTEDSIKIGGHFPLTGVAAPGYSEIPLGHKAYYDFVNANGGVGGRDIEFIAKDDGYNPAKTSEVVNELVLKDEVFAIVAGLGTPTHQAVTNFLNAEGVPDLTVSSGSLLWDDPEELPMTFGWQPDYESEGKVIGQYIAENMPDAKVGIFGQDDELGEDGTRGLKQFVEDQIVAEVKYVPGNTDVGPQIAELQKSGADVVVGFNVPSYTALSQLVSMKLNYKPTWFYTNVGSDSGLVGSLLEEFSQGAIKGTSPLAGVYTTTYMPQASEPDNEWTKLWQKVWDEYGDGSPLTNYKVYGMSQAFTLVDAMNRAGDDLSRESIVETFEKDGSELSGPNYVPFRYSEDRHAGIGGLKLVEIQADGTTADKTPVLQTDVGDAPIEEFTGDVGTPPESGIPGGE</sequence>
<dbReference type="InterPro" id="IPR028082">
    <property type="entry name" value="Peripla_BP_I"/>
</dbReference>
<evidence type="ECO:0000256" key="3">
    <source>
        <dbReference type="SAM" id="MobiDB-lite"/>
    </source>
</evidence>
<dbReference type="OrthoDB" id="7337537at2"/>
<feature type="domain" description="Leucine-binding protein" evidence="5">
    <location>
        <begin position="48"/>
        <end position="404"/>
    </location>
</feature>
<evidence type="ECO:0000256" key="1">
    <source>
        <dbReference type="ARBA" id="ARBA00010062"/>
    </source>
</evidence>
<dbReference type="Pfam" id="PF13458">
    <property type="entry name" value="Peripla_BP_6"/>
    <property type="match status" value="1"/>
</dbReference>
<accession>A0A5C4MEC2</accession>
<reference evidence="6 8" key="1">
    <citation type="submission" date="2019-05" db="EMBL/GenBank/DDBJ databases">
        <title>Mumia sp. nov., isolated from the intestinal contents of plateau pika (Ochotona curzoniae) in the Qinghai-Tibet plateau of China.</title>
        <authorList>
            <person name="Tian Z."/>
        </authorList>
    </citation>
    <scope>NUCLEOTIDE SEQUENCE [LARGE SCALE GENOMIC DNA]</scope>
    <source>
        <strain evidence="8">527</strain>
        <strain evidence="6">Z527</strain>
    </source>
</reference>
<organism evidence="6 8">
    <name type="scientific">Mumia zhuanghuii</name>
    <dbReference type="NCBI Taxonomy" id="2585211"/>
    <lineage>
        <taxon>Bacteria</taxon>
        <taxon>Bacillati</taxon>
        <taxon>Actinomycetota</taxon>
        <taxon>Actinomycetes</taxon>
        <taxon>Propionibacteriales</taxon>
        <taxon>Nocardioidaceae</taxon>
        <taxon>Mumia</taxon>
    </lineage>
</organism>
<comment type="similarity">
    <text evidence="1">Belongs to the leucine-binding protein family.</text>
</comment>
<proteinExistence type="inferred from homology"/>
<dbReference type="InterPro" id="IPR028081">
    <property type="entry name" value="Leu-bd"/>
</dbReference>
<gene>
    <name evidence="7" type="ORF">FHE65_24765</name>
    <name evidence="6" type="ORF">FHE65_29135</name>
</gene>